<dbReference type="Proteomes" id="UP000789920">
    <property type="component" value="Unassembled WGS sequence"/>
</dbReference>
<keyword evidence="2" id="KW-1185">Reference proteome</keyword>
<proteinExistence type="predicted"/>
<dbReference type="EMBL" id="CAJVQC010004331">
    <property type="protein sequence ID" value="CAG8539146.1"/>
    <property type="molecule type" value="Genomic_DNA"/>
</dbReference>
<accession>A0ACA9LMB1</accession>
<sequence>MIHRQQHSSRCLRNGTCIYHYPKPIILETYIDEKEYYEQYLLYPFKQQDICENDFLEQKQTRVLRKIVRKRTTNKITRIVLVAPGSGKLFYLRNILIHRAIRTWDEIKILNNITYSTYQETAREMGLFTNNNESMCAMKEAVENFSTPAQLRFLFLQLILDSAPVFDIWQKFNSNLSADIQEQFHGNHSNTINIAL</sequence>
<reference evidence="1" key="1">
    <citation type="submission" date="2021-06" db="EMBL/GenBank/DDBJ databases">
        <authorList>
            <person name="Kallberg Y."/>
            <person name="Tangrot J."/>
            <person name="Rosling A."/>
        </authorList>
    </citation>
    <scope>NUCLEOTIDE SEQUENCE</scope>
    <source>
        <strain evidence="1">MA461A</strain>
    </source>
</reference>
<evidence type="ECO:0000313" key="2">
    <source>
        <dbReference type="Proteomes" id="UP000789920"/>
    </source>
</evidence>
<protein>
    <submittedName>
        <fullName evidence="1">3284_t:CDS:1</fullName>
    </submittedName>
</protein>
<organism evidence="1 2">
    <name type="scientific">Racocetra persica</name>
    <dbReference type="NCBI Taxonomy" id="160502"/>
    <lineage>
        <taxon>Eukaryota</taxon>
        <taxon>Fungi</taxon>
        <taxon>Fungi incertae sedis</taxon>
        <taxon>Mucoromycota</taxon>
        <taxon>Glomeromycotina</taxon>
        <taxon>Glomeromycetes</taxon>
        <taxon>Diversisporales</taxon>
        <taxon>Gigasporaceae</taxon>
        <taxon>Racocetra</taxon>
    </lineage>
</organism>
<gene>
    <name evidence="1" type="ORF">RPERSI_LOCUS3475</name>
</gene>
<name>A0ACA9LMB1_9GLOM</name>
<evidence type="ECO:0000313" key="1">
    <source>
        <dbReference type="EMBL" id="CAG8539146.1"/>
    </source>
</evidence>
<comment type="caution">
    <text evidence="1">The sequence shown here is derived from an EMBL/GenBank/DDBJ whole genome shotgun (WGS) entry which is preliminary data.</text>
</comment>